<dbReference type="EMBL" id="JACHKY010000005">
    <property type="protein sequence ID" value="MBB4799286.1"/>
    <property type="molecule type" value="Genomic_DNA"/>
</dbReference>
<evidence type="ECO:0000256" key="7">
    <source>
        <dbReference type="ARBA" id="ARBA00022793"/>
    </source>
</evidence>
<evidence type="ECO:0000256" key="10">
    <source>
        <dbReference type="ARBA" id="ARBA00031120"/>
    </source>
</evidence>
<keyword evidence="6" id="KW-0479">Metal-binding</keyword>
<dbReference type="AlphaFoldDB" id="A0A7W7IRQ6"/>
<dbReference type="EC" id="4.1.1.45" evidence="4"/>
<comment type="caution">
    <text evidence="12">The sequence shown here is derived from an EMBL/GenBank/DDBJ whole genome shotgun (WGS) entry which is preliminary data.</text>
</comment>
<dbReference type="GO" id="GO:0046872">
    <property type="term" value="F:metal ion binding"/>
    <property type="evidence" value="ECO:0007669"/>
    <property type="project" value="UniProtKB-KW"/>
</dbReference>
<dbReference type="PANTHER" id="PTHR21240:SF27">
    <property type="entry name" value="2-AMINO-3-CARBOXYMUCONATE-6-SEMIALDEHYDE DECARBOXYLASE"/>
    <property type="match status" value="1"/>
</dbReference>
<evidence type="ECO:0000256" key="4">
    <source>
        <dbReference type="ARBA" id="ARBA00012365"/>
    </source>
</evidence>
<dbReference type="GO" id="GO:0016787">
    <property type="term" value="F:hydrolase activity"/>
    <property type="evidence" value="ECO:0007669"/>
    <property type="project" value="InterPro"/>
</dbReference>
<comment type="subunit">
    <text evidence="3">Monomer.</text>
</comment>
<keyword evidence="8" id="KW-0862">Zinc</keyword>
<dbReference type="PANTHER" id="PTHR21240">
    <property type="entry name" value="2-AMINO-3-CARBOXYLMUCONATE-6-SEMIALDEHYDE DECARBOXYLASE"/>
    <property type="match status" value="1"/>
</dbReference>
<dbReference type="Pfam" id="PF04909">
    <property type="entry name" value="Amidohydro_2"/>
    <property type="match status" value="1"/>
</dbReference>
<comment type="similarity">
    <text evidence="2">Belongs to the metallo-dependent hydrolases superfamily. ACMSD family.</text>
</comment>
<dbReference type="GO" id="GO:0019748">
    <property type="term" value="P:secondary metabolic process"/>
    <property type="evidence" value="ECO:0007669"/>
    <property type="project" value="TreeGrafter"/>
</dbReference>
<dbReference type="InterPro" id="IPR006680">
    <property type="entry name" value="Amidohydro-rel"/>
</dbReference>
<evidence type="ECO:0000313" key="12">
    <source>
        <dbReference type="EMBL" id="MBB4799286.1"/>
    </source>
</evidence>
<evidence type="ECO:0000256" key="3">
    <source>
        <dbReference type="ARBA" id="ARBA00011245"/>
    </source>
</evidence>
<name>A0A7W7IRQ6_9CAUL</name>
<sequence length="330" mass="36161">MAVIDMHSHFFPAMDAAYCARAEAEGLPWLRDAGGGKGFIMQGASEFRPVDDVLWDPARRVEALDAQGIDLQILCATPIMFGYSLPATDARDLAQRFNDEAIAFCGHAPDRMKALAQVPLQDIDMACAEVSRAMATGHLGVQIGNHMGMRNLDDEGLLTFLTHCAEVGAAVLIHPWDMMARERMPKYMLPWLVAMPAETQLSILSLILSGAFERLPRSLRICFGHGGGSFAFLLGRVENAWKYRDIVRADCPQPPSTYVDRFFVDSAVFDTRALSLLIDVMGEDRVLLGSDHPFPLGEQDIGSLVRGHDGLSGEQKAKILSGNAKAFLNL</sequence>
<evidence type="ECO:0000259" key="11">
    <source>
        <dbReference type="Pfam" id="PF04909"/>
    </source>
</evidence>
<dbReference type="GO" id="GO:0001760">
    <property type="term" value="F:aminocarboxymuconate-semialdehyde decarboxylase activity"/>
    <property type="evidence" value="ECO:0007669"/>
    <property type="project" value="UniProtKB-EC"/>
</dbReference>
<evidence type="ECO:0000256" key="5">
    <source>
        <dbReference type="ARBA" id="ARBA00021214"/>
    </source>
</evidence>
<dbReference type="InterPro" id="IPR032466">
    <property type="entry name" value="Metal_Hydrolase"/>
</dbReference>
<feature type="domain" description="Amidohydrolase-related" evidence="11">
    <location>
        <begin position="4"/>
        <end position="330"/>
    </location>
</feature>
<evidence type="ECO:0000256" key="8">
    <source>
        <dbReference type="ARBA" id="ARBA00022833"/>
    </source>
</evidence>
<organism evidence="12 13">
    <name type="scientific">Brevundimonas bullata</name>
    <dbReference type="NCBI Taxonomy" id="13160"/>
    <lineage>
        <taxon>Bacteria</taxon>
        <taxon>Pseudomonadati</taxon>
        <taxon>Pseudomonadota</taxon>
        <taxon>Alphaproteobacteria</taxon>
        <taxon>Caulobacterales</taxon>
        <taxon>Caulobacteraceae</taxon>
        <taxon>Brevundimonas</taxon>
    </lineage>
</organism>
<evidence type="ECO:0000313" key="13">
    <source>
        <dbReference type="Proteomes" id="UP000539957"/>
    </source>
</evidence>
<evidence type="ECO:0000256" key="1">
    <source>
        <dbReference type="ARBA" id="ARBA00005079"/>
    </source>
</evidence>
<reference evidence="12 13" key="1">
    <citation type="submission" date="2020-08" db="EMBL/GenBank/DDBJ databases">
        <title>Functional genomics of gut bacteria from endangered species of beetles.</title>
        <authorList>
            <person name="Carlos-Shanley C."/>
        </authorList>
    </citation>
    <scope>NUCLEOTIDE SEQUENCE [LARGE SCALE GENOMIC DNA]</scope>
    <source>
        <strain evidence="12 13">S00123</strain>
    </source>
</reference>
<evidence type="ECO:0000256" key="6">
    <source>
        <dbReference type="ARBA" id="ARBA00022723"/>
    </source>
</evidence>
<dbReference type="Gene3D" id="3.20.20.140">
    <property type="entry name" value="Metal-dependent hydrolases"/>
    <property type="match status" value="1"/>
</dbReference>
<gene>
    <name evidence="12" type="ORF">HNP32_003042</name>
</gene>
<dbReference type="GO" id="GO:0005829">
    <property type="term" value="C:cytosol"/>
    <property type="evidence" value="ECO:0007669"/>
    <property type="project" value="TreeGrafter"/>
</dbReference>
<evidence type="ECO:0000256" key="9">
    <source>
        <dbReference type="ARBA" id="ARBA00023239"/>
    </source>
</evidence>
<proteinExistence type="inferred from homology"/>
<dbReference type="SUPFAM" id="SSF51556">
    <property type="entry name" value="Metallo-dependent hydrolases"/>
    <property type="match status" value="1"/>
</dbReference>
<keyword evidence="9 12" id="KW-0456">Lyase</keyword>
<comment type="pathway">
    <text evidence="1">Secondary metabolite metabolism; quinolate metabolism.</text>
</comment>
<dbReference type="RefSeq" id="WP_184272256.1">
    <property type="nucleotide sequence ID" value="NZ_JACHKY010000005.1"/>
</dbReference>
<protein>
    <recommendedName>
        <fullName evidence="5">2-amino-3-carboxymuconate-6-semialdehyde decarboxylase</fullName>
        <ecNumber evidence="4">4.1.1.45</ecNumber>
    </recommendedName>
    <alternativeName>
        <fullName evidence="10">Picolinate carboxylase</fullName>
    </alternativeName>
</protein>
<evidence type="ECO:0000256" key="2">
    <source>
        <dbReference type="ARBA" id="ARBA00005871"/>
    </source>
</evidence>
<dbReference type="Proteomes" id="UP000539957">
    <property type="component" value="Unassembled WGS sequence"/>
</dbReference>
<accession>A0A7W7IRQ6</accession>
<keyword evidence="13" id="KW-1185">Reference proteome</keyword>
<keyword evidence="7" id="KW-0210">Decarboxylase</keyword>
<dbReference type="InterPro" id="IPR032465">
    <property type="entry name" value="ACMSD"/>
</dbReference>